<protein>
    <submittedName>
        <fullName evidence="15">Zinc transporter 1</fullName>
    </submittedName>
</protein>
<feature type="domain" description="Cation efflux protein cytoplasmic" evidence="14">
    <location>
        <begin position="332"/>
        <end position="404"/>
    </location>
</feature>
<evidence type="ECO:0000256" key="9">
    <source>
        <dbReference type="ARBA" id="ARBA00023136"/>
    </source>
</evidence>
<keyword evidence="3" id="KW-0813">Transport</keyword>
<feature type="compositionally biased region" description="Basic and acidic residues" evidence="11">
    <location>
        <begin position="189"/>
        <end position="198"/>
    </location>
</feature>
<evidence type="ECO:0000256" key="2">
    <source>
        <dbReference type="ARBA" id="ARBA00008873"/>
    </source>
</evidence>
<comment type="similarity">
    <text evidence="2">Belongs to the cation diffusion facilitator (CDF) transporter (TC 2.A.4) family. SLC30A subfamily.</text>
</comment>
<evidence type="ECO:0000259" key="14">
    <source>
        <dbReference type="Pfam" id="PF16916"/>
    </source>
</evidence>
<feature type="transmembrane region" description="Helical" evidence="12">
    <location>
        <begin position="42"/>
        <end position="61"/>
    </location>
</feature>
<accession>A0A8J6DAX8</accession>
<organism evidence="15 16">
    <name type="scientific">Galemys pyrenaicus</name>
    <name type="common">Iberian desman</name>
    <name type="synonym">Pyrenean desman</name>
    <dbReference type="NCBI Taxonomy" id="202257"/>
    <lineage>
        <taxon>Eukaryota</taxon>
        <taxon>Metazoa</taxon>
        <taxon>Chordata</taxon>
        <taxon>Craniata</taxon>
        <taxon>Vertebrata</taxon>
        <taxon>Euteleostomi</taxon>
        <taxon>Mammalia</taxon>
        <taxon>Eutheria</taxon>
        <taxon>Laurasiatheria</taxon>
        <taxon>Eulipotyphla</taxon>
        <taxon>Talpidae</taxon>
        <taxon>Galemys</taxon>
    </lineage>
</organism>
<dbReference type="EMBL" id="JAGFMF010012293">
    <property type="protein sequence ID" value="KAG8504427.1"/>
    <property type="molecule type" value="Genomic_DNA"/>
</dbReference>
<evidence type="ECO:0000256" key="11">
    <source>
        <dbReference type="SAM" id="MobiDB-lite"/>
    </source>
</evidence>
<dbReference type="InterPro" id="IPR036837">
    <property type="entry name" value="Cation_efflux_CTD_sf"/>
</dbReference>
<dbReference type="GO" id="GO:0006882">
    <property type="term" value="P:intracellular zinc ion homeostasis"/>
    <property type="evidence" value="ECO:0007669"/>
    <property type="project" value="TreeGrafter"/>
</dbReference>
<comment type="subcellular location">
    <subcellularLocation>
        <location evidence="1">Membrane</location>
        <topology evidence="1">Multi-pass membrane protein</topology>
    </subcellularLocation>
</comment>
<gene>
    <name evidence="15" type="ORF">J0S82_018815</name>
</gene>
<evidence type="ECO:0000313" key="16">
    <source>
        <dbReference type="Proteomes" id="UP000700334"/>
    </source>
</evidence>
<keyword evidence="9 12" id="KW-0472">Membrane</keyword>
<proteinExistence type="inferred from homology"/>
<dbReference type="PANTHER" id="PTHR45820:SF1">
    <property type="entry name" value="PROTON-COUPLED ZINC ANTIPORTER SLC30A1"/>
    <property type="match status" value="1"/>
</dbReference>
<dbReference type="Pfam" id="PF16916">
    <property type="entry name" value="ZT_dimer"/>
    <property type="match status" value="1"/>
</dbReference>
<keyword evidence="16" id="KW-1185">Reference proteome</keyword>
<dbReference type="InterPro" id="IPR027470">
    <property type="entry name" value="Cation_efflux_CTD"/>
</dbReference>
<evidence type="ECO:0000256" key="7">
    <source>
        <dbReference type="ARBA" id="ARBA00022906"/>
    </source>
</evidence>
<dbReference type="GO" id="GO:0010312">
    <property type="term" value="P:detoxification of zinc ion"/>
    <property type="evidence" value="ECO:0007669"/>
    <property type="project" value="TreeGrafter"/>
</dbReference>
<keyword evidence="7" id="KW-0864">Zinc transport</keyword>
<evidence type="ECO:0000256" key="10">
    <source>
        <dbReference type="ARBA" id="ARBA00048349"/>
    </source>
</evidence>
<evidence type="ECO:0000256" key="4">
    <source>
        <dbReference type="ARBA" id="ARBA00022449"/>
    </source>
</evidence>
<name>A0A8J6DAX8_GALPY</name>
<sequence length="743" mass="80293">MGCWGRNRGRLLCMLLLTFLFMVLEVVVSRVTASLAMLSDSFHMLSDVLALLVALVAERFARRTRATQKNTFGWIRAEVMGALVNAIFLTGLCFAILLEAVERFLEPHEMQQPLVVLGVGLAGLLVNVLGLCLFHHHSGFGGHGHGHGAPGPRAPDGHAAAPPGRPEPDPEETNTLVPDGRRANGLKAEPADPDKARSEAVEVQVNGSLLRAPDSVELEDSDKTAQLNMRGVFLHVFGDALGSVIVVVNALVFYFSWKGCPEGRFCVNPCTPDPCRAFVGFVNSTQATVHEAGPCWVLYLDPTLCVVMVCILLYTTYPLLKESALILLQTVPKQIDIRHLIKELRAVDGVDEVHELHVWQLAGSRIIATAHIKCEDPASYMQVAKTIKDVFHNHGIHATTIQPEFASVGSEAGVVPCELACRTQCALKQCCGTLPQAPAEKDAEKPRAVSISCLELSDSLEKKPRRTKADTVPAVVIEIKKVPNTQPESSFRVIGALAGLAAQRNSIFVRTGRDRSVLDPNFTLLREHSAAGTSAPGPAAGAAGSELSRRVDVCVGGCRDLTRRDCTCSGGRRSQRLHRDPQASVGAVSWRPQWFQPTPSPARQLALPGPLTGRSQHTGGCRAWVRVLESTSGSGRAETHVRAGCLHVAQTSVAAAARATSQDTLWLPRRCRGLQMPDGCYLRLKPSGPVFGCGAREWPLPAGGPFCPGRGRQWPRGTGPAVCRSVQMFKPKIVWSGVFGKRR</sequence>
<dbReference type="NCBIfam" id="TIGR01297">
    <property type="entry name" value="CDF"/>
    <property type="match status" value="1"/>
</dbReference>
<dbReference type="GO" id="GO:0005783">
    <property type="term" value="C:endoplasmic reticulum"/>
    <property type="evidence" value="ECO:0007669"/>
    <property type="project" value="TreeGrafter"/>
</dbReference>
<dbReference type="GO" id="GO:0015297">
    <property type="term" value="F:antiporter activity"/>
    <property type="evidence" value="ECO:0007669"/>
    <property type="project" value="UniProtKB-KW"/>
</dbReference>
<evidence type="ECO:0000256" key="1">
    <source>
        <dbReference type="ARBA" id="ARBA00004141"/>
    </source>
</evidence>
<dbReference type="OrthoDB" id="29444at2759"/>
<dbReference type="Pfam" id="PF01545">
    <property type="entry name" value="Cation_efflux"/>
    <property type="match status" value="1"/>
</dbReference>
<dbReference type="GO" id="GO:0005385">
    <property type="term" value="F:zinc ion transmembrane transporter activity"/>
    <property type="evidence" value="ECO:0007669"/>
    <property type="project" value="TreeGrafter"/>
</dbReference>
<keyword evidence="7" id="KW-0406">Ion transport</keyword>
<feature type="transmembrane region" description="Helical" evidence="12">
    <location>
        <begin position="82"/>
        <end position="101"/>
    </location>
</feature>
<feature type="transmembrane region" description="Helical" evidence="12">
    <location>
        <begin position="12"/>
        <end position="36"/>
    </location>
</feature>
<feature type="domain" description="Cation efflux protein transmembrane" evidence="13">
    <location>
        <begin position="12"/>
        <end position="256"/>
    </location>
</feature>
<keyword evidence="6" id="KW-0862">Zinc</keyword>
<dbReference type="GO" id="GO:0016020">
    <property type="term" value="C:membrane"/>
    <property type="evidence" value="ECO:0007669"/>
    <property type="project" value="UniProtKB-SubCell"/>
</dbReference>
<comment type="caution">
    <text evidence="15">The sequence shown here is derived from an EMBL/GenBank/DDBJ whole genome shotgun (WGS) entry which is preliminary data.</text>
</comment>
<evidence type="ECO:0000313" key="15">
    <source>
        <dbReference type="EMBL" id="KAG8504427.1"/>
    </source>
</evidence>
<dbReference type="AlphaFoldDB" id="A0A8J6DAX8"/>
<evidence type="ECO:0000256" key="12">
    <source>
        <dbReference type="SAM" id="Phobius"/>
    </source>
</evidence>
<comment type="catalytic activity">
    <reaction evidence="10">
        <text>Zn(2+)(in) + 2 H(+)(out) = Zn(2+)(out) + 2 H(+)(in)</text>
        <dbReference type="Rhea" id="RHEA:72627"/>
        <dbReference type="ChEBI" id="CHEBI:15378"/>
        <dbReference type="ChEBI" id="CHEBI:29105"/>
    </reaction>
</comment>
<evidence type="ECO:0000256" key="5">
    <source>
        <dbReference type="ARBA" id="ARBA00022692"/>
    </source>
</evidence>
<dbReference type="InterPro" id="IPR058533">
    <property type="entry name" value="Cation_efflux_TM"/>
</dbReference>
<evidence type="ECO:0000256" key="6">
    <source>
        <dbReference type="ARBA" id="ARBA00022833"/>
    </source>
</evidence>
<keyword evidence="4" id="KW-0050">Antiport</keyword>
<dbReference type="GO" id="GO:0005794">
    <property type="term" value="C:Golgi apparatus"/>
    <property type="evidence" value="ECO:0007669"/>
    <property type="project" value="TreeGrafter"/>
</dbReference>
<dbReference type="Proteomes" id="UP000700334">
    <property type="component" value="Unassembled WGS sequence"/>
</dbReference>
<feature type="transmembrane region" description="Helical" evidence="12">
    <location>
        <begin position="113"/>
        <end position="134"/>
    </location>
</feature>
<feature type="transmembrane region" description="Helical" evidence="12">
    <location>
        <begin position="232"/>
        <end position="255"/>
    </location>
</feature>
<dbReference type="InterPro" id="IPR002524">
    <property type="entry name" value="Cation_efflux"/>
</dbReference>
<feature type="region of interest" description="Disordered" evidence="11">
    <location>
        <begin position="142"/>
        <end position="198"/>
    </location>
</feature>
<evidence type="ECO:0000259" key="13">
    <source>
        <dbReference type="Pfam" id="PF01545"/>
    </source>
</evidence>
<dbReference type="InterPro" id="IPR027469">
    <property type="entry name" value="Cation_efflux_TMD_sf"/>
</dbReference>
<dbReference type="SUPFAM" id="SSF160240">
    <property type="entry name" value="Cation efflux protein cytoplasmic domain-like"/>
    <property type="match status" value="1"/>
</dbReference>
<dbReference type="Gene3D" id="1.20.1510.10">
    <property type="entry name" value="Cation efflux protein transmembrane domain"/>
    <property type="match status" value="1"/>
</dbReference>
<dbReference type="GO" id="GO:0019855">
    <property type="term" value="F:calcium channel inhibitor activity"/>
    <property type="evidence" value="ECO:0007669"/>
    <property type="project" value="TreeGrafter"/>
</dbReference>
<reference evidence="15" key="1">
    <citation type="journal article" date="2021" name="Evol. Appl.">
        <title>The genome of the Pyrenean desman and the effects of bottlenecks and inbreeding on the genomic landscape of an endangered species.</title>
        <authorList>
            <person name="Escoda L."/>
            <person name="Castresana J."/>
        </authorList>
    </citation>
    <scope>NUCLEOTIDE SEQUENCE</scope>
    <source>
        <strain evidence="15">IBE-C5619</strain>
    </source>
</reference>
<dbReference type="SUPFAM" id="SSF161111">
    <property type="entry name" value="Cation efflux protein transmembrane domain-like"/>
    <property type="match status" value="1"/>
</dbReference>
<evidence type="ECO:0000256" key="3">
    <source>
        <dbReference type="ARBA" id="ARBA00022448"/>
    </source>
</evidence>
<keyword evidence="8 12" id="KW-1133">Transmembrane helix</keyword>
<evidence type="ECO:0000256" key="8">
    <source>
        <dbReference type="ARBA" id="ARBA00022989"/>
    </source>
</evidence>
<keyword evidence="5 12" id="KW-0812">Transmembrane</keyword>
<dbReference type="PANTHER" id="PTHR45820">
    <property type="entry name" value="FI23527P1"/>
    <property type="match status" value="1"/>
</dbReference>